<feature type="compositionally biased region" description="Low complexity" evidence="1">
    <location>
        <begin position="19"/>
        <end position="28"/>
    </location>
</feature>
<keyword evidence="2" id="KW-1133">Transmembrane helix</keyword>
<organism evidence="3 4">
    <name type="scientific">Marasmius tenuissimus</name>
    <dbReference type="NCBI Taxonomy" id="585030"/>
    <lineage>
        <taxon>Eukaryota</taxon>
        <taxon>Fungi</taxon>
        <taxon>Dikarya</taxon>
        <taxon>Basidiomycota</taxon>
        <taxon>Agaricomycotina</taxon>
        <taxon>Agaricomycetes</taxon>
        <taxon>Agaricomycetidae</taxon>
        <taxon>Agaricales</taxon>
        <taxon>Marasmiineae</taxon>
        <taxon>Marasmiaceae</taxon>
        <taxon>Marasmius</taxon>
    </lineage>
</organism>
<protein>
    <recommendedName>
        <fullName evidence="5">Transmembrane protein</fullName>
    </recommendedName>
</protein>
<feature type="compositionally biased region" description="Basic and acidic residues" evidence="1">
    <location>
        <begin position="29"/>
        <end position="45"/>
    </location>
</feature>
<feature type="transmembrane region" description="Helical" evidence="2">
    <location>
        <begin position="145"/>
        <end position="165"/>
    </location>
</feature>
<evidence type="ECO:0000256" key="2">
    <source>
        <dbReference type="SAM" id="Phobius"/>
    </source>
</evidence>
<keyword evidence="2" id="KW-0472">Membrane</keyword>
<feature type="region of interest" description="Disordered" evidence="1">
    <location>
        <begin position="242"/>
        <end position="306"/>
    </location>
</feature>
<feature type="transmembrane region" description="Helical" evidence="2">
    <location>
        <begin position="177"/>
        <end position="197"/>
    </location>
</feature>
<keyword evidence="4" id="KW-1185">Reference proteome</keyword>
<accession>A0ABR3A4G5</accession>
<feature type="region of interest" description="Disordered" evidence="1">
    <location>
        <begin position="1"/>
        <end position="83"/>
    </location>
</feature>
<comment type="caution">
    <text evidence="3">The sequence shown here is derived from an EMBL/GenBank/DDBJ whole genome shotgun (WGS) entry which is preliminary data.</text>
</comment>
<evidence type="ECO:0000256" key="1">
    <source>
        <dbReference type="SAM" id="MobiDB-lite"/>
    </source>
</evidence>
<dbReference type="Proteomes" id="UP001437256">
    <property type="component" value="Unassembled WGS sequence"/>
</dbReference>
<keyword evidence="2" id="KW-0812">Transmembrane</keyword>
<reference evidence="3 4" key="1">
    <citation type="submission" date="2024-05" db="EMBL/GenBank/DDBJ databases">
        <title>A draft genome resource for the thread blight pathogen Marasmius tenuissimus strain MS-2.</title>
        <authorList>
            <person name="Yulfo-Soto G.E."/>
            <person name="Baruah I.K."/>
            <person name="Amoako-Attah I."/>
            <person name="Bukari Y."/>
            <person name="Meinhardt L.W."/>
            <person name="Bailey B.A."/>
            <person name="Cohen S.P."/>
        </authorList>
    </citation>
    <scope>NUCLEOTIDE SEQUENCE [LARGE SCALE GENOMIC DNA]</scope>
    <source>
        <strain evidence="3 4">MS-2</strain>
    </source>
</reference>
<gene>
    <name evidence="3" type="ORF">AAF712_004518</name>
</gene>
<evidence type="ECO:0008006" key="5">
    <source>
        <dbReference type="Google" id="ProtNLM"/>
    </source>
</evidence>
<proteinExistence type="predicted"/>
<dbReference type="EMBL" id="JBBXMP010000018">
    <property type="protein sequence ID" value="KAL0068440.1"/>
    <property type="molecule type" value="Genomic_DNA"/>
</dbReference>
<evidence type="ECO:0000313" key="3">
    <source>
        <dbReference type="EMBL" id="KAL0068440.1"/>
    </source>
</evidence>
<evidence type="ECO:0000313" key="4">
    <source>
        <dbReference type="Proteomes" id="UP001437256"/>
    </source>
</evidence>
<sequence>MDASSSPHPRGLSVEGNEEAVNGEVEVNSMHKESRRSAADRDFRRRLGSAVERVEARTDESGGVQHRGSGQDDTSGNSGGSRFVTRRATAMPTFVNSSESDDGLDFPLDSWEGRILGADVPSATSQYQTTAVVITLRPDLSNPTLPISAATITSIYTVATVVPVAATGTGTVNLNAIMGGGFAGVGVLFALIIGLLWRKRRRYREAQNKPLSVTHMQTENVKRNVNRAVSFAPSSIHFNPAQMVARGSPPGVHTMPGPSMLTSGSDSPRRPSDADGGLISPRRARPSQHGFTKNEEDRIPNPFADP</sequence>
<name>A0ABR3A4G5_9AGAR</name>